<sequence length="121" mass="13987">MRLEKLEKDIHNCVHHVFGDHRNCTDFCKVKNEKQYTATNDPNTAVEDCRTEENILDVIERVMNIWRDTVDLDKEEESRGNWHIADTLDALMIRGISLLLNRVAAKSSRLIGNYTTNLAES</sequence>
<keyword evidence="2" id="KW-1185">Reference proteome</keyword>
<gene>
    <name evidence="1" type="ORF">KUTeg_017867</name>
</gene>
<evidence type="ECO:0000313" key="1">
    <source>
        <dbReference type="EMBL" id="KAJ8304284.1"/>
    </source>
</evidence>
<proteinExistence type="predicted"/>
<organism evidence="1 2">
    <name type="scientific">Tegillarca granosa</name>
    <name type="common">Malaysian cockle</name>
    <name type="synonym">Anadara granosa</name>
    <dbReference type="NCBI Taxonomy" id="220873"/>
    <lineage>
        <taxon>Eukaryota</taxon>
        <taxon>Metazoa</taxon>
        <taxon>Spiralia</taxon>
        <taxon>Lophotrochozoa</taxon>
        <taxon>Mollusca</taxon>
        <taxon>Bivalvia</taxon>
        <taxon>Autobranchia</taxon>
        <taxon>Pteriomorphia</taxon>
        <taxon>Arcoida</taxon>
        <taxon>Arcoidea</taxon>
        <taxon>Arcidae</taxon>
        <taxon>Tegillarca</taxon>
    </lineage>
</organism>
<evidence type="ECO:0000313" key="2">
    <source>
        <dbReference type="Proteomes" id="UP001217089"/>
    </source>
</evidence>
<dbReference type="Proteomes" id="UP001217089">
    <property type="component" value="Unassembled WGS sequence"/>
</dbReference>
<dbReference type="EMBL" id="JARBDR010000903">
    <property type="protein sequence ID" value="KAJ8304284.1"/>
    <property type="molecule type" value="Genomic_DNA"/>
</dbReference>
<accession>A0ABQ9EG56</accession>
<name>A0ABQ9EG56_TEGGR</name>
<comment type="caution">
    <text evidence="1">The sequence shown here is derived from an EMBL/GenBank/DDBJ whole genome shotgun (WGS) entry which is preliminary data.</text>
</comment>
<protein>
    <submittedName>
        <fullName evidence="1">Uncharacterized protein</fullName>
    </submittedName>
</protein>
<reference evidence="1 2" key="1">
    <citation type="submission" date="2022-12" db="EMBL/GenBank/DDBJ databases">
        <title>Chromosome-level genome of Tegillarca granosa.</title>
        <authorList>
            <person name="Kim J."/>
        </authorList>
    </citation>
    <scope>NUCLEOTIDE SEQUENCE [LARGE SCALE GENOMIC DNA]</scope>
    <source>
        <strain evidence="1">Teg-2019</strain>
        <tissue evidence="1">Adductor muscle</tissue>
    </source>
</reference>